<dbReference type="Pfam" id="PF02518">
    <property type="entry name" value="HATPase_c"/>
    <property type="match status" value="1"/>
</dbReference>
<dbReference type="Gene3D" id="3.30.450.20">
    <property type="entry name" value="PAS domain"/>
    <property type="match status" value="1"/>
</dbReference>
<dbReference type="InterPro" id="IPR036890">
    <property type="entry name" value="HATPase_C_sf"/>
</dbReference>
<dbReference type="Pfam" id="PF00512">
    <property type="entry name" value="HisKA"/>
    <property type="match status" value="1"/>
</dbReference>
<comment type="caution">
    <text evidence="11">The sequence shown here is derived from an EMBL/GenBank/DDBJ whole genome shotgun (WGS) entry which is preliminary data.</text>
</comment>
<dbReference type="SUPFAM" id="SSF55874">
    <property type="entry name" value="ATPase domain of HSP90 chaperone/DNA topoisomerase II/histidine kinase"/>
    <property type="match status" value="1"/>
</dbReference>
<dbReference type="PANTHER" id="PTHR43065:SF46">
    <property type="entry name" value="C4-DICARBOXYLATE TRANSPORT SENSOR PROTEIN DCTB"/>
    <property type="match status" value="1"/>
</dbReference>
<evidence type="ECO:0000256" key="3">
    <source>
        <dbReference type="ARBA" id="ARBA00022553"/>
    </source>
</evidence>
<evidence type="ECO:0000256" key="2">
    <source>
        <dbReference type="ARBA" id="ARBA00012438"/>
    </source>
</evidence>
<dbReference type="InterPro" id="IPR004358">
    <property type="entry name" value="Sig_transdc_His_kin-like_C"/>
</dbReference>
<evidence type="ECO:0000256" key="6">
    <source>
        <dbReference type="ARBA" id="ARBA00022777"/>
    </source>
</evidence>
<dbReference type="EMBL" id="QYZD01000011">
    <property type="protein sequence ID" value="RJG23342.1"/>
    <property type="molecule type" value="Genomic_DNA"/>
</dbReference>
<dbReference type="Gene3D" id="1.10.287.130">
    <property type="match status" value="1"/>
</dbReference>
<dbReference type="SMART" id="SM00091">
    <property type="entry name" value="PAS"/>
    <property type="match status" value="1"/>
</dbReference>
<reference evidence="11 12" key="1">
    <citation type="submission" date="2018-09" db="EMBL/GenBank/DDBJ databases">
        <title>Paenibacillus SK2017-BO5.</title>
        <authorList>
            <person name="Piskunova J.V."/>
            <person name="Dubiley S.A."/>
            <person name="Severinov K.V."/>
        </authorList>
    </citation>
    <scope>NUCLEOTIDE SEQUENCE [LARGE SCALE GENOMIC DNA]</scope>
    <source>
        <strain evidence="11 12">BO5</strain>
    </source>
</reference>
<dbReference type="GO" id="GO:0000155">
    <property type="term" value="F:phosphorelay sensor kinase activity"/>
    <property type="evidence" value="ECO:0007669"/>
    <property type="project" value="InterPro"/>
</dbReference>
<dbReference type="SMART" id="SM00388">
    <property type="entry name" value="HisKA"/>
    <property type="match status" value="1"/>
</dbReference>
<dbReference type="SUPFAM" id="SSF55785">
    <property type="entry name" value="PYP-like sensor domain (PAS domain)"/>
    <property type="match status" value="1"/>
</dbReference>
<gene>
    <name evidence="11" type="ORF">DQX05_13930</name>
</gene>
<evidence type="ECO:0000256" key="5">
    <source>
        <dbReference type="ARBA" id="ARBA00022741"/>
    </source>
</evidence>
<proteinExistence type="predicted"/>
<dbReference type="PROSITE" id="PS50112">
    <property type="entry name" value="PAS"/>
    <property type="match status" value="1"/>
</dbReference>
<keyword evidence="8" id="KW-0902">Two-component regulatory system</keyword>
<accession>A0A3A3GHK0</accession>
<dbReference type="EC" id="2.7.13.3" evidence="2"/>
<feature type="domain" description="PAS" evidence="10">
    <location>
        <begin position="124"/>
        <end position="178"/>
    </location>
</feature>
<name>A0A3A3GHK0_PANTH</name>
<dbReference type="InterPro" id="IPR000014">
    <property type="entry name" value="PAS"/>
</dbReference>
<dbReference type="InterPro" id="IPR036097">
    <property type="entry name" value="HisK_dim/P_sf"/>
</dbReference>
<protein>
    <recommendedName>
        <fullName evidence="2">histidine kinase</fullName>
        <ecNumber evidence="2">2.7.13.3</ecNumber>
    </recommendedName>
</protein>
<dbReference type="InterPro" id="IPR035965">
    <property type="entry name" value="PAS-like_dom_sf"/>
</dbReference>
<evidence type="ECO:0000313" key="12">
    <source>
        <dbReference type="Proteomes" id="UP000266177"/>
    </source>
</evidence>
<keyword evidence="7" id="KW-0067">ATP-binding</keyword>
<dbReference type="OrthoDB" id="9815750at2"/>
<keyword evidence="6" id="KW-0418">Kinase</keyword>
<evidence type="ECO:0000256" key="4">
    <source>
        <dbReference type="ARBA" id="ARBA00022679"/>
    </source>
</evidence>
<evidence type="ECO:0000313" key="11">
    <source>
        <dbReference type="EMBL" id="RJG23342.1"/>
    </source>
</evidence>
<dbReference type="Pfam" id="PF12860">
    <property type="entry name" value="PAS_7"/>
    <property type="match status" value="1"/>
</dbReference>
<dbReference type="PROSITE" id="PS50109">
    <property type="entry name" value="HIS_KIN"/>
    <property type="match status" value="1"/>
</dbReference>
<sequence length="473" mass="54382">MNLISAQEECKRSEWKLRYVKGLRRYMLYGGIRELNLARETARAAPLNPEIVWSFHEEAMFTVLSHVETDEAMKMMHRSFLYFMEWITANKAEQGSKEGITLVLDPIREPWFRSAQALYSTQMARNKYESVLQQMDSGIVLFDSSGVLSFINVEAAKLLDIPRKALIGCSLRELLFHPLLKKDKRKKILRLYKDTILTRKRYHEFSDRNDRHYLITVTYGDQMDGDFLFSIKDVSDFKRIEQTAYQNDKLAILGKIAAAIAHEIRNPLTSIRGFIQLLRPHLMHLGKEEYARIILAEIDRANDIIFEFLNSSKPSAPKTSEIPISSLLREVVLLTESEALMKGCEIELEEDLHGDTHCISIDVKQIKQVILNIIRNSIEAIGHVQEVRQGRIHITSEKEGRYVAIRIRDNGIGMEKKTLEHLFDPFFTTKAEGTGLGLSVSYRIIKNHGGIIDVDSKAEEWTEFVIKLPLVTS</sequence>
<dbReference type="SUPFAM" id="SSF47384">
    <property type="entry name" value="Homodimeric domain of signal transducing histidine kinase"/>
    <property type="match status" value="1"/>
</dbReference>
<dbReference type="Gene3D" id="3.30.565.10">
    <property type="entry name" value="Histidine kinase-like ATPase, C-terminal domain"/>
    <property type="match status" value="1"/>
</dbReference>
<evidence type="ECO:0000259" key="10">
    <source>
        <dbReference type="PROSITE" id="PS50112"/>
    </source>
</evidence>
<keyword evidence="3" id="KW-0597">Phosphoprotein</keyword>
<evidence type="ECO:0000256" key="8">
    <source>
        <dbReference type="ARBA" id="ARBA00023012"/>
    </source>
</evidence>
<evidence type="ECO:0000256" key="7">
    <source>
        <dbReference type="ARBA" id="ARBA00022840"/>
    </source>
</evidence>
<dbReference type="PRINTS" id="PR00344">
    <property type="entry name" value="BCTRLSENSOR"/>
</dbReference>
<dbReference type="InterPro" id="IPR003594">
    <property type="entry name" value="HATPase_dom"/>
</dbReference>
<evidence type="ECO:0000256" key="1">
    <source>
        <dbReference type="ARBA" id="ARBA00000085"/>
    </source>
</evidence>
<dbReference type="Proteomes" id="UP000266177">
    <property type="component" value="Unassembled WGS sequence"/>
</dbReference>
<dbReference type="PANTHER" id="PTHR43065">
    <property type="entry name" value="SENSOR HISTIDINE KINASE"/>
    <property type="match status" value="1"/>
</dbReference>
<evidence type="ECO:0000259" key="9">
    <source>
        <dbReference type="PROSITE" id="PS50109"/>
    </source>
</evidence>
<keyword evidence="4" id="KW-0808">Transferase</keyword>
<organism evidence="11 12">
    <name type="scientific">Paenibacillus thiaminolyticus</name>
    <name type="common">Bacillus thiaminolyticus</name>
    <dbReference type="NCBI Taxonomy" id="49283"/>
    <lineage>
        <taxon>Bacteria</taxon>
        <taxon>Bacillati</taxon>
        <taxon>Bacillota</taxon>
        <taxon>Bacilli</taxon>
        <taxon>Bacillales</taxon>
        <taxon>Paenibacillaceae</taxon>
        <taxon>Paenibacillus</taxon>
    </lineage>
</organism>
<keyword evidence="5" id="KW-0547">Nucleotide-binding</keyword>
<dbReference type="GO" id="GO:0005524">
    <property type="term" value="F:ATP binding"/>
    <property type="evidence" value="ECO:0007669"/>
    <property type="project" value="UniProtKB-KW"/>
</dbReference>
<dbReference type="AlphaFoldDB" id="A0A3A3GHK0"/>
<dbReference type="InterPro" id="IPR003661">
    <property type="entry name" value="HisK_dim/P_dom"/>
</dbReference>
<dbReference type="RefSeq" id="WP_119794194.1">
    <property type="nucleotide sequence ID" value="NZ_QYZD01000011.1"/>
</dbReference>
<dbReference type="InterPro" id="IPR005467">
    <property type="entry name" value="His_kinase_dom"/>
</dbReference>
<dbReference type="CDD" id="cd00082">
    <property type="entry name" value="HisKA"/>
    <property type="match status" value="1"/>
</dbReference>
<feature type="domain" description="Histidine kinase" evidence="9">
    <location>
        <begin position="259"/>
        <end position="472"/>
    </location>
</feature>
<comment type="catalytic activity">
    <reaction evidence="1">
        <text>ATP + protein L-histidine = ADP + protein N-phospho-L-histidine.</text>
        <dbReference type="EC" id="2.7.13.3"/>
    </reaction>
</comment>
<dbReference type="SMART" id="SM00387">
    <property type="entry name" value="HATPase_c"/>
    <property type="match status" value="1"/>
</dbReference>